<organism evidence="4 5">
    <name type="scientific">Glossina pallidipes</name>
    <name type="common">Tsetse fly</name>
    <dbReference type="NCBI Taxonomy" id="7398"/>
    <lineage>
        <taxon>Eukaryota</taxon>
        <taxon>Metazoa</taxon>
        <taxon>Ecdysozoa</taxon>
        <taxon>Arthropoda</taxon>
        <taxon>Hexapoda</taxon>
        <taxon>Insecta</taxon>
        <taxon>Pterygota</taxon>
        <taxon>Neoptera</taxon>
        <taxon>Endopterygota</taxon>
        <taxon>Diptera</taxon>
        <taxon>Brachycera</taxon>
        <taxon>Muscomorpha</taxon>
        <taxon>Hippoboscoidea</taxon>
        <taxon>Glossinidae</taxon>
        <taxon>Glossina</taxon>
    </lineage>
</organism>
<dbReference type="PROSITE" id="PS00028">
    <property type="entry name" value="ZINC_FINGER_C2H2_1"/>
    <property type="match status" value="1"/>
</dbReference>
<dbReference type="SUPFAM" id="SSF57667">
    <property type="entry name" value="beta-beta-alpha zinc fingers"/>
    <property type="match status" value="1"/>
</dbReference>
<feature type="compositionally biased region" description="Low complexity" evidence="2">
    <location>
        <begin position="60"/>
        <end position="83"/>
    </location>
</feature>
<accession>A0A1B0A0T1</accession>
<dbReference type="EnsemblMetazoa" id="GPAI030961-RA">
    <property type="protein sequence ID" value="GPAI030961-PA"/>
    <property type="gene ID" value="GPAI030961"/>
</dbReference>
<keyword evidence="1" id="KW-0863">Zinc-finger</keyword>
<dbReference type="GO" id="GO:0008270">
    <property type="term" value="F:zinc ion binding"/>
    <property type="evidence" value="ECO:0007669"/>
    <property type="project" value="UniProtKB-KW"/>
</dbReference>
<keyword evidence="5" id="KW-1185">Reference proteome</keyword>
<dbReference type="VEuPathDB" id="VectorBase:GPAI030961"/>
<dbReference type="InterPro" id="IPR013087">
    <property type="entry name" value="Znf_C2H2_type"/>
</dbReference>
<proteinExistence type="predicted"/>
<evidence type="ECO:0000259" key="3">
    <source>
        <dbReference type="PROSITE" id="PS50157"/>
    </source>
</evidence>
<protein>
    <recommendedName>
        <fullName evidence="3">C2H2-type domain-containing protein</fullName>
    </recommendedName>
</protein>
<evidence type="ECO:0000313" key="4">
    <source>
        <dbReference type="EnsemblMetazoa" id="GPAI030961-PA"/>
    </source>
</evidence>
<dbReference type="InterPro" id="IPR036236">
    <property type="entry name" value="Znf_C2H2_sf"/>
</dbReference>
<keyword evidence="1" id="KW-0479">Metal-binding</keyword>
<dbReference type="PROSITE" id="PS50157">
    <property type="entry name" value="ZINC_FINGER_C2H2_2"/>
    <property type="match status" value="1"/>
</dbReference>
<feature type="domain" description="C2H2-type" evidence="3">
    <location>
        <begin position="145"/>
        <end position="175"/>
    </location>
</feature>
<dbReference type="STRING" id="7398.A0A1B0A0T1"/>
<reference evidence="4" key="2">
    <citation type="submission" date="2020-05" db="UniProtKB">
        <authorList>
            <consortium name="EnsemblMetazoa"/>
        </authorList>
    </citation>
    <scope>IDENTIFICATION</scope>
    <source>
        <strain evidence="4">IAEA</strain>
    </source>
</reference>
<evidence type="ECO:0000256" key="2">
    <source>
        <dbReference type="SAM" id="MobiDB-lite"/>
    </source>
</evidence>
<dbReference type="Gene3D" id="3.30.160.60">
    <property type="entry name" value="Classic Zinc Finger"/>
    <property type="match status" value="1"/>
</dbReference>
<evidence type="ECO:0000256" key="1">
    <source>
        <dbReference type="PROSITE-ProRule" id="PRU00042"/>
    </source>
</evidence>
<dbReference type="Proteomes" id="UP000092445">
    <property type="component" value="Unassembled WGS sequence"/>
</dbReference>
<reference evidence="5" key="1">
    <citation type="submission" date="2014-03" db="EMBL/GenBank/DDBJ databases">
        <authorList>
            <person name="Aksoy S."/>
            <person name="Warren W."/>
            <person name="Wilson R.K."/>
        </authorList>
    </citation>
    <scope>NUCLEOTIDE SEQUENCE [LARGE SCALE GENOMIC DNA]</scope>
    <source>
        <strain evidence="5">IAEA</strain>
    </source>
</reference>
<dbReference type="AlphaFoldDB" id="A0A1B0A0T1"/>
<keyword evidence="1" id="KW-0862">Zinc</keyword>
<feature type="region of interest" description="Disordered" evidence="2">
    <location>
        <begin position="28"/>
        <end position="106"/>
    </location>
</feature>
<evidence type="ECO:0000313" key="5">
    <source>
        <dbReference type="Proteomes" id="UP000092445"/>
    </source>
</evidence>
<sequence>MFSFCFTADVQQNLGKYLTTQIKEEIKEEEIEDTKESNRNTPPPPTVLMRIEKNSEEQEQQQQQLLSSRLNNNNVKNRSANSSPARSTRSWHDSDDENFIDDDRSSSLSSAISLTVKTSRQNSESTLYQTVFRQHLDRHYPRDSPVCPVIECGRRFAHPNSVRNHMRIKHTLQWAKMKAMRSSGGPFAGGPDFK</sequence>
<name>A0A1B0A0T1_GLOPL</name>